<sequence length="169" mass="18684">MRDKTRNVVRRATDLHEVRDIGADAFIDLYGRNLAARQTANAYDPGMLRRALRAAVLRQRGRCLAAHDRSGEPMAAVFTVWDARSEYYLLSTRTSSSSAGAVSLLIWHALRAAAANGRTFDLDGIHVHGENSPNLLLLTGFGGTIASRITVRHLSRLAGLARSFWITRR</sequence>
<name>A0A850P222_9PROT</name>
<protein>
    <submittedName>
        <fullName evidence="3">GNAT family N-acetyltransferase</fullName>
    </submittedName>
</protein>
<evidence type="ECO:0000313" key="5">
    <source>
        <dbReference type="Proteomes" id="UP000565205"/>
    </source>
</evidence>
<evidence type="ECO:0000313" key="4">
    <source>
        <dbReference type="Proteomes" id="UP000557688"/>
    </source>
</evidence>
<feature type="domain" description="BioF2-like acetyltransferase" evidence="1">
    <location>
        <begin position="2"/>
        <end position="122"/>
    </location>
</feature>
<keyword evidence="3" id="KW-0808">Transferase</keyword>
<dbReference type="Proteomes" id="UP000557688">
    <property type="component" value="Unassembled WGS sequence"/>
</dbReference>
<keyword evidence="4" id="KW-1185">Reference proteome</keyword>
<dbReference type="SUPFAM" id="SSF55729">
    <property type="entry name" value="Acyl-CoA N-acyltransferases (Nat)"/>
    <property type="match status" value="1"/>
</dbReference>
<dbReference type="AlphaFoldDB" id="A0A850P222"/>
<reference evidence="2 4" key="2">
    <citation type="submission" date="2020-08" db="EMBL/GenBank/DDBJ databases">
        <title>Genomic Encyclopedia of Type Strains, Phase III (KMG-III): the genomes of soil and plant-associated and newly described type strains.</title>
        <authorList>
            <person name="Whitman W."/>
        </authorList>
    </citation>
    <scope>NUCLEOTIDE SEQUENCE [LARGE SCALE GENOMIC DNA]</scope>
    <source>
        <strain evidence="2 4">CECT 8088</strain>
    </source>
</reference>
<dbReference type="Gene3D" id="3.40.630.30">
    <property type="match status" value="1"/>
</dbReference>
<reference evidence="3 5" key="1">
    <citation type="submission" date="2020-06" db="EMBL/GenBank/DDBJ databases">
        <title>Description of novel acetic acid bacteria.</title>
        <authorList>
            <person name="Sombolestani A."/>
        </authorList>
    </citation>
    <scope>NUCLEOTIDE SEQUENCE [LARGE SCALE GENOMIC DNA]</scope>
    <source>
        <strain evidence="3 5">LMG 26838</strain>
    </source>
</reference>
<dbReference type="InterPro" id="IPR016181">
    <property type="entry name" value="Acyl_CoA_acyltransferase"/>
</dbReference>
<dbReference type="Proteomes" id="UP000565205">
    <property type="component" value="Unassembled WGS sequence"/>
</dbReference>
<organism evidence="3 5">
    <name type="scientific">Endobacter medicaginis</name>
    <dbReference type="NCBI Taxonomy" id="1181271"/>
    <lineage>
        <taxon>Bacteria</taxon>
        <taxon>Pseudomonadati</taxon>
        <taxon>Pseudomonadota</taxon>
        <taxon>Alphaproteobacteria</taxon>
        <taxon>Acetobacterales</taxon>
        <taxon>Acetobacteraceae</taxon>
        <taxon>Endobacter</taxon>
    </lineage>
</organism>
<accession>A0A850P222</accession>
<dbReference type="EMBL" id="JABXXQ010000645">
    <property type="protein sequence ID" value="NVN32107.1"/>
    <property type="molecule type" value="Genomic_DNA"/>
</dbReference>
<gene>
    <name evidence="2" type="ORF">FHR90_002493</name>
    <name evidence="3" type="ORF">HUK83_17425</name>
</gene>
<dbReference type="GO" id="GO:0016740">
    <property type="term" value="F:transferase activity"/>
    <property type="evidence" value="ECO:0007669"/>
    <property type="project" value="UniProtKB-KW"/>
</dbReference>
<dbReference type="Pfam" id="PF13480">
    <property type="entry name" value="Acetyltransf_6"/>
    <property type="match status" value="1"/>
</dbReference>
<proteinExistence type="predicted"/>
<dbReference type="InterPro" id="IPR038740">
    <property type="entry name" value="BioF2-like_GNAT_dom"/>
</dbReference>
<evidence type="ECO:0000259" key="1">
    <source>
        <dbReference type="Pfam" id="PF13480"/>
    </source>
</evidence>
<evidence type="ECO:0000313" key="3">
    <source>
        <dbReference type="EMBL" id="NVN32107.1"/>
    </source>
</evidence>
<comment type="caution">
    <text evidence="3">The sequence shown here is derived from an EMBL/GenBank/DDBJ whole genome shotgun (WGS) entry which is preliminary data.</text>
</comment>
<evidence type="ECO:0000313" key="2">
    <source>
        <dbReference type="EMBL" id="MBB3174648.1"/>
    </source>
</evidence>
<dbReference type="RefSeq" id="WP_176626817.1">
    <property type="nucleotide sequence ID" value="NZ_JABXXQ010000645.1"/>
</dbReference>
<dbReference type="EMBL" id="JACHXV010000009">
    <property type="protein sequence ID" value="MBB3174648.1"/>
    <property type="molecule type" value="Genomic_DNA"/>
</dbReference>